<evidence type="ECO:0000313" key="2">
    <source>
        <dbReference type="Proteomes" id="UP000297245"/>
    </source>
</evidence>
<dbReference type="Proteomes" id="UP000297245">
    <property type="component" value="Unassembled WGS sequence"/>
</dbReference>
<organism evidence="1 2">
    <name type="scientific">Dendrothele bispora (strain CBS 962.96)</name>
    <dbReference type="NCBI Taxonomy" id="1314807"/>
    <lineage>
        <taxon>Eukaryota</taxon>
        <taxon>Fungi</taxon>
        <taxon>Dikarya</taxon>
        <taxon>Basidiomycota</taxon>
        <taxon>Agaricomycotina</taxon>
        <taxon>Agaricomycetes</taxon>
        <taxon>Agaricomycetidae</taxon>
        <taxon>Agaricales</taxon>
        <taxon>Agaricales incertae sedis</taxon>
        <taxon>Dendrothele</taxon>
    </lineage>
</organism>
<dbReference type="EMBL" id="ML179049">
    <property type="protein sequence ID" value="THV05378.1"/>
    <property type="molecule type" value="Genomic_DNA"/>
</dbReference>
<keyword evidence="2" id="KW-1185">Reference proteome</keyword>
<gene>
    <name evidence="1" type="ORF">K435DRAFT_834761</name>
</gene>
<name>A0A4S8MQN4_DENBC</name>
<accession>A0A4S8MQN4</accession>
<sequence length="256" mass="28882">MNQDAAYQPAFRVINAGPIKSLCSRALVTFISGSARFGTGRDAGWFFRMSQSVIYSSSAARWIYARFLETSRWLYARFLFSPVYKVRQSIALTIFSKPIHIDSSACSGLVITAIVALCPVPYRALLDRELPTGISRHMRYYPTSMSHFTIHDVLMSTVLTANPVPSIYTGGLSMSYYIYKGGCDSQVDVYITHSQLHTPKPIEINYSFCVWRSMSIEKSWDAHMMSMSNFSATIDQWCQSEIWRHYCPRVPGGGGV</sequence>
<dbReference type="AlphaFoldDB" id="A0A4S8MQN4"/>
<reference evidence="1 2" key="1">
    <citation type="journal article" date="2019" name="Nat. Ecol. Evol.">
        <title>Megaphylogeny resolves global patterns of mushroom evolution.</title>
        <authorList>
            <person name="Varga T."/>
            <person name="Krizsan K."/>
            <person name="Foldi C."/>
            <person name="Dima B."/>
            <person name="Sanchez-Garcia M."/>
            <person name="Sanchez-Ramirez S."/>
            <person name="Szollosi G.J."/>
            <person name="Szarkandi J.G."/>
            <person name="Papp V."/>
            <person name="Albert L."/>
            <person name="Andreopoulos W."/>
            <person name="Angelini C."/>
            <person name="Antonin V."/>
            <person name="Barry K.W."/>
            <person name="Bougher N.L."/>
            <person name="Buchanan P."/>
            <person name="Buyck B."/>
            <person name="Bense V."/>
            <person name="Catcheside P."/>
            <person name="Chovatia M."/>
            <person name="Cooper J."/>
            <person name="Damon W."/>
            <person name="Desjardin D."/>
            <person name="Finy P."/>
            <person name="Geml J."/>
            <person name="Haridas S."/>
            <person name="Hughes K."/>
            <person name="Justo A."/>
            <person name="Karasinski D."/>
            <person name="Kautmanova I."/>
            <person name="Kiss B."/>
            <person name="Kocsube S."/>
            <person name="Kotiranta H."/>
            <person name="LaButti K.M."/>
            <person name="Lechner B.E."/>
            <person name="Liimatainen K."/>
            <person name="Lipzen A."/>
            <person name="Lukacs Z."/>
            <person name="Mihaltcheva S."/>
            <person name="Morgado L.N."/>
            <person name="Niskanen T."/>
            <person name="Noordeloos M.E."/>
            <person name="Ohm R.A."/>
            <person name="Ortiz-Santana B."/>
            <person name="Ovrebo C."/>
            <person name="Racz N."/>
            <person name="Riley R."/>
            <person name="Savchenko A."/>
            <person name="Shiryaev A."/>
            <person name="Soop K."/>
            <person name="Spirin V."/>
            <person name="Szebenyi C."/>
            <person name="Tomsovsky M."/>
            <person name="Tulloss R.E."/>
            <person name="Uehling J."/>
            <person name="Grigoriev I.V."/>
            <person name="Vagvolgyi C."/>
            <person name="Papp T."/>
            <person name="Martin F.M."/>
            <person name="Miettinen O."/>
            <person name="Hibbett D.S."/>
            <person name="Nagy L.G."/>
        </authorList>
    </citation>
    <scope>NUCLEOTIDE SEQUENCE [LARGE SCALE GENOMIC DNA]</scope>
    <source>
        <strain evidence="1 2">CBS 962.96</strain>
    </source>
</reference>
<evidence type="ECO:0000313" key="1">
    <source>
        <dbReference type="EMBL" id="THV05378.1"/>
    </source>
</evidence>
<proteinExistence type="predicted"/>
<protein>
    <submittedName>
        <fullName evidence="1">Uncharacterized protein</fullName>
    </submittedName>
</protein>